<dbReference type="PANTHER" id="PTHR38686:SF1">
    <property type="entry name" value="APOLIPOPROTEIN N-ACYLTRANSFERASE"/>
    <property type="match status" value="1"/>
</dbReference>
<dbReference type="AlphaFoldDB" id="A0A1I5N2Z2"/>
<keyword evidence="14" id="KW-1185">Reference proteome</keyword>
<evidence type="ECO:0000313" key="13">
    <source>
        <dbReference type="EMBL" id="SFP15651.1"/>
    </source>
</evidence>
<evidence type="ECO:0000256" key="2">
    <source>
        <dbReference type="ARBA" id="ARBA00010065"/>
    </source>
</evidence>
<dbReference type="SUPFAM" id="SSF56317">
    <property type="entry name" value="Carbon-nitrogen hydrolase"/>
    <property type="match status" value="1"/>
</dbReference>
<evidence type="ECO:0000259" key="11">
    <source>
        <dbReference type="PROSITE" id="PS50042"/>
    </source>
</evidence>
<keyword evidence="3" id="KW-1003">Cell membrane</keyword>
<feature type="transmembrane region" description="Helical" evidence="10">
    <location>
        <begin position="90"/>
        <end position="109"/>
    </location>
</feature>
<evidence type="ECO:0000256" key="4">
    <source>
        <dbReference type="ARBA" id="ARBA00022519"/>
    </source>
</evidence>
<reference evidence="13 14" key="1">
    <citation type="submission" date="2016-10" db="EMBL/GenBank/DDBJ databases">
        <authorList>
            <person name="de Groot N.N."/>
        </authorList>
    </citation>
    <scope>NUCLEOTIDE SEQUENCE [LARGE SCALE GENOMIC DNA]</scope>
    <source>
        <strain evidence="13 14">EP1-55-1</strain>
    </source>
</reference>
<dbReference type="InterPro" id="IPR059110">
    <property type="entry name" value="Lnt_campylobact"/>
</dbReference>
<feature type="domain" description="CN hydrolase" evidence="12">
    <location>
        <begin position="201"/>
        <end position="413"/>
    </location>
</feature>
<feature type="transmembrane region" description="Helical" evidence="10">
    <location>
        <begin position="152"/>
        <end position="168"/>
    </location>
</feature>
<dbReference type="Proteomes" id="UP000199227">
    <property type="component" value="Unassembled WGS sequence"/>
</dbReference>
<dbReference type="InterPro" id="IPR059109">
    <property type="entry name" value="Lnt_membrane_dom"/>
</dbReference>
<feature type="transmembrane region" description="Helical" evidence="10">
    <location>
        <begin position="39"/>
        <end position="57"/>
    </location>
</feature>
<dbReference type="PROSITE" id="PS50042">
    <property type="entry name" value="CNMP_BINDING_3"/>
    <property type="match status" value="1"/>
</dbReference>
<dbReference type="PANTHER" id="PTHR38686">
    <property type="entry name" value="APOLIPOPROTEIN N-ACYLTRANSFERASE"/>
    <property type="match status" value="1"/>
</dbReference>
<evidence type="ECO:0000256" key="9">
    <source>
        <dbReference type="ARBA" id="ARBA00023315"/>
    </source>
</evidence>
<comment type="subcellular location">
    <subcellularLocation>
        <location evidence="1">Cell membrane</location>
        <topology evidence="1">Multi-pass membrane protein</topology>
    </subcellularLocation>
</comment>
<dbReference type="Gene3D" id="3.60.110.10">
    <property type="entry name" value="Carbon-nitrogen hydrolase"/>
    <property type="match status" value="1"/>
</dbReference>
<dbReference type="PROSITE" id="PS50263">
    <property type="entry name" value="CN_HYDROLASE"/>
    <property type="match status" value="1"/>
</dbReference>
<accession>A0A1I5N2Z2</accession>
<evidence type="ECO:0000313" key="14">
    <source>
        <dbReference type="Proteomes" id="UP000199227"/>
    </source>
</evidence>
<keyword evidence="4" id="KW-0997">Cell inner membrane</keyword>
<dbReference type="NCBIfam" id="NF008934">
    <property type="entry name" value="PRK12291.1"/>
    <property type="match status" value="1"/>
</dbReference>
<feature type="domain" description="Cyclic nucleotide-binding" evidence="11">
    <location>
        <begin position="247"/>
        <end position="295"/>
    </location>
</feature>
<keyword evidence="8 10" id="KW-0472">Membrane</keyword>
<evidence type="ECO:0000259" key="12">
    <source>
        <dbReference type="PROSITE" id="PS50263"/>
    </source>
</evidence>
<proteinExistence type="inferred from homology"/>
<dbReference type="InterPro" id="IPR003010">
    <property type="entry name" value="C-N_Hydrolase"/>
</dbReference>
<dbReference type="GO" id="GO:0005886">
    <property type="term" value="C:plasma membrane"/>
    <property type="evidence" value="ECO:0007669"/>
    <property type="project" value="UniProtKB-SubCell"/>
</dbReference>
<keyword evidence="6 10" id="KW-0812">Transmembrane</keyword>
<feature type="transmembrane region" description="Helical" evidence="10">
    <location>
        <begin position="64"/>
        <end position="84"/>
    </location>
</feature>
<dbReference type="InterPro" id="IPR036526">
    <property type="entry name" value="C-N_Hydrolase_sf"/>
</dbReference>
<dbReference type="GO" id="GO:0042158">
    <property type="term" value="P:lipoprotein biosynthetic process"/>
    <property type="evidence" value="ECO:0007669"/>
    <property type="project" value="InterPro"/>
</dbReference>
<dbReference type="NCBIfam" id="TIGR00546">
    <property type="entry name" value="lnt"/>
    <property type="match status" value="1"/>
</dbReference>
<comment type="similarity">
    <text evidence="2">Belongs to the CN hydrolase family. Apolipoprotein N-acyltransferase subfamily.</text>
</comment>
<keyword evidence="9 13" id="KW-0012">Acyltransferase</keyword>
<keyword evidence="13" id="KW-0449">Lipoprotein</keyword>
<evidence type="ECO:0000256" key="1">
    <source>
        <dbReference type="ARBA" id="ARBA00004651"/>
    </source>
</evidence>
<evidence type="ECO:0000256" key="8">
    <source>
        <dbReference type="ARBA" id="ARBA00023136"/>
    </source>
</evidence>
<dbReference type="STRING" id="223786.SAMN05216234_10812"/>
<evidence type="ECO:0000256" key="10">
    <source>
        <dbReference type="SAM" id="Phobius"/>
    </source>
</evidence>
<protein>
    <submittedName>
        <fullName evidence="13">Apolipoprotein N-acyltransferase</fullName>
    </submittedName>
</protein>
<gene>
    <name evidence="13" type="ORF">SAMN05216234_10812</name>
</gene>
<dbReference type="InterPro" id="IPR004563">
    <property type="entry name" value="Apolipo_AcylTrfase"/>
</dbReference>
<evidence type="ECO:0000256" key="5">
    <source>
        <dbReference type="ARBA" id="ARBA00022679"/>
    </source>
</evidence>
<dbReference type="Pfam" id="PF26365">
    <property type="entry name" value="ApoNAT_membrane"/>
    <property type="match status" value="1"/>
</dbReference>
<dbReference type="EMBL" id="FOXB01000008">
    <property type="protein sequence ID" value="SFP15651.1"/>
    <property type="molecule type" value="Genomic_DNA"/>
</dbReference>
<evidence type="ECO:0000256" key="3">
    <source>
        <dbReference type="ARBA" id="ARBA00022475"/>
    </source>
</evidence>
<dbReference type="InterPro" id="IPR000595">
    <property type="entry name" value="cNMP-bd_dom"/>
</dbReference>
<dbReference type="GO" id="GO:0016410">
    <property type="term" value="F:N-acyltransferase activity"/>
    <property type="evidence" value="ECO:0007669"/>
    <property type="project" value="InterPro"/>
</dbReference>
<dbReference type="OrthoDB" id="9804277at2"/>
<evidence type="ECO:0000256" key="7">
    <source>
        <dbReference type="ARBA" id="ARBA00022989"/>
    </source>
</evidence>
<evidence type="ECO:0000256" key="6">
    <source>
        <dbReference type="ARBA" id="ARBA00022692"/>
    </source>
</evidence>
<feature type="transmembrane region" description="Helical" evidence="10">
    <location>
        <begin position="116"/>
        <end position="132"/>
    </location>
</feature>
<keyword evidence="7 10" id="KW-1133">Transmembrane helix</keyword>
<sequence length="413" mass="47871">MLSFNMKNLIRYFSTPTISLGFFSSLFSSAFIYMHHFNIHLPLLQALLGIVALWFWLKLSPKEMFWSGFFTAIFWFYWIALSFRYYDLNWMIPFVIVGIGIIFGILFRLIAAFPHILLRAVAIGLIEYLHPLGFDWFRPALMFTNSALGDHIWQLWIIISSLTIFIMIKQKTRYLALLLILLSIQYSTFNTQNSTLNIQLVNTNIDQDKKWDPRYLHPIVELNMQAIQNALNNKKKAVILPESAFPLFLNYEIELMKKLLDLSNNITIITGALYAENGKSYNSTYLFKDGKVRVMHKVILVPFGEEVPLPKWMAKWINDLFFDGASDYATARDVSDFKMIGKLFRNAICYEATSDKLFEGDPKYMVAISNNKWFTPSIEPTLQHLLLQMQSNRHSTTIFHSTNGPITGIIVPH</sequence>
<feature type="transmembrane region" description="Helical" evidence="10">
    <location>
        <begin position="12"/>
        <end position="33"/>
    </location>
</feature>
<name>A0A1I5N2Z2_9BACT</name>
<organism evidence="13 14">
    <name type="scientific">Hydrogenimonas thermophila</name>
    <dbReference type="NCBI Taxonomy" id="223786"/>
    <lineage>
        <taxon>Bacteria</taxon>
        <taxon>Pseudomonadati</taxon>
        <taxon>Campylobacterota</taxon>
        <taxon>Epsilonproteobacteria</taxon>
        <taxon>Campylobacterales</taxon>
        <taxon>Hydrogenimonadaceae</taxon>
        <taxon>Hydrogenimonas</taxon>
    </lineage>
</organism>
<keyword evidence="5 13" id="KW-0808">Transferase</keyword>